<keyword evidence="2" id="KW-1133">Transmembrane helix</keyword>
<dbReference type="STRING" id="546874.SAMN04488544_1648"/>
<keyword evidence="2" id="KW-0472">Membrane</keyword>
<organism evidence="3 4">
    <name type="scientific">Microlunatus sagamiharensis</name>
    <dbReference type="NCBI Taxonomy" id="546874"/>
    <lineage>
        <taxon>Bacteria</taxon>
        <taxon>Bacillati</taxon>
        <taxon>Actinomycetota</taxon>
        <taxon>Actinomycetes</taxon>
        <taxon>Propionibacteriales</taxon>
        <taxon>Propionibacteriaceae</taxon>
        <taxon>Microlunatus</taxon>
    </lineage>
</organism>
<sequence length="79" mass="8512">MDQGMRALSYLISGVLLYGALGWVGDHFLHTNFLLPIGIVLGAGLGVYLTIKRLQAQELGAPQAPRATRTTTTKTEGDR</sequence>
<gene>
    <name evidence="3" type="ORF">SAMN04488544_1648</name>
</gene>
<feature type="compositionally biased region" description="Low complexity" evidence="1">
    <location>
        <begin position="68"/>
        <end position="79"/>
    </location>
</feature>
<feature type="transmembrane region" description="Helical" evidence="2">
    <location>
        <begin position="7"/>
        <end position="25"/>
    </location>
</feature>
<proteinExistence type="predicted"/>
<evidence type="ECO:0000313" key="4">
    <source>
        <dbReference type="Proteomes" id="UP000198825"/>
    </source>
</evidence>
<evidence type="ECO:0000256" key="2">
    <source>
        <dbReference type="SAM" id="Phobius"/>
    </source>
</evidence>
<accession>A0A1H2MBN6</accession>
<feature type="region of interest" description="Disordered" evidence="1">
    <location>
        <begin position="60"/>
        <end position="79"/>
    </location>
</feature>
<keyword evidence="2" id="KW-0812">Transmembrane</keyword>
<keyword evidence="4" id="KW-1185">Reference proteome</keyword>
<reference evidence="4" key="1">
    <citation type="submission" date="2016-10" db="EMBL/GenBank/DDBJ databases">
        <authorList>
            <person name="Varghese N."/>
            <person name="Submissions S."/>
        </authorList>
    </citation>
    <scope>NUCLEOTIDE SEQUENCE [LARGE SCALE GENOMIC DNA]</scope>
    <source>
        <strain evidence="4">DSM 21743</strain>
    </source>
</reference>
<dbReference type="EMBL" id="LT629799">
    <property type="protein sequence ID" value="SDU89896.1"/>
    <property type="molecule type" value="Genomic_DNA"/>
</dbReference>
<dbReference type="AlphaFoldDB" id="A0A1H2MBN6"/>
<dbReference type="Proteomes" id="UP000198825">
    <property type="component" value="Chromosome I"/>
</dbReference>
<evidence type="ECO:0000256" key="1">
    <source>
        <dbReference type="SAM" id="MobiDB-lite"/>
    </source>
</evidence>
<evidence type="ECO:0000313" key="3">
    <source>
        <dbReference type="EMBL" id="SDU89896.1"/>
    </source>
</evidence>
<name>A0A1H2MBN6_9ACTN</name>
<feature type="transmembrane region" description="Helical" evidence="2">
    <location>
        <begin position="31"/>
        <end position="51"/>
    </location>
</feature>
<protein>
    <submittedName>
        <fullName evidence="3">Putative F0F1-ATPase subunit Ca2+/Mg2+ transporter</fullName>
    </submittedName>
</protein>